<proteinExistence type="predicted"/>
<dbReference type="AlphaFoldDB" id="A0A1H3D6J5"/>
<dbReference type="Proteomes" id="UP000199249">
    <property type="component" value="Unassembled WGS sequence"/>
</dbReference>
<dbReference type="PROSITE" id="PS50110">
    <property type="entry name" value="RESPONSE_REGULATORY"/>
    <property type="match status" value="1"/>
</dbReference>
<dbReference type="Gene3D" id="2.40.50.1020">
    <property type="entry name" value="LytTr DNA-binding domain"/>
    <property type="match status" value="1"/>
</dbReference>
<accession>A0A1H3D6J5</accession>
<dbReference type="Pfam" id="PF04397">
    <property type="entry name" value="LytTR"/>
    <property type="match status" value="1"/>
</dbReference>
<protein>
    <submittedName>
        <fullName evidence="4">Two component transcriptional regulator, LytTR family</fullName>
    </submittedName>
</protein>
<evidence type="ECO:0000313" key="4">
    <source>
        <dbReference type="EMBL" id="SDX61758.1"/>
    </source>
</evidence>
<dbReference type="InterPro" id="IPR011006">
    <property type="entry name" value="CheY-like_superfamily"/>
</dbReference>
<dbReference type="OrthoDB" id="1646880at2"/>
<gene>
    <name evidence="4" type="ORF">SAMN04488069_102233</name>
</gene>
<dbReference type="STRING" id="651662.SAMN04488069_102233"/>
<reference evidence="5" key="1">
    <citation type="submission" date="2016-10" db="EMBL/GenBank/DDBJ databases">
        <authorList>
            <person name="Varghese N."/>
            <person name="Submissions S."/>
        </authorList>
    </citation>
    <scope>NUCLEOTIDE SEQUENCE [LARGE SCALE GENOMIC DNA]</scope>
    <source>
        <strain evidence="5">CGMCC 1.8975</strain>
    </source>
</reference>
<sequence>MNTPPLNVLIVDDEPLAHEVLRTYVERVAHLRVAGHCYTAAEALSFLHNQPVDVVLLDIQMPEMSGLELLAALPHPPHIILTTAHAEFALQGYEFGVVDYLLKPVPFPRFLKAVGRLPTAPATPAAIAVVAPAAPAPPATPAALLLRDGASTHRVPLADILWLEAYGNYVKVHTAAGRLVVTDTLRRLLAEQLPAPTFLRVHKSYVVPLQQVERLAGSQLTLRNGQVLPLGAAFRQDFLRHWPGTVG</sequence>
<dbReference type="SMART" id="SM00850">
    <property type="entry name" value="LytTR"/>
    <property type="match status" value="1"/>
</dbReference>
<dbReference type="InterPro" id="IPR007492">
    <property type="entry name" value="LytTR_DNA-bd_dom"/>
</dbReference>
<dbReference type="PANTHER" id="PTHR45526">
    <property type="entry name" value="TRANSCRIPTIONAL REGULATORY PROTEIN DPIA"/>
    <property type="match status" value="1"/>
</dbReference>
<dbReference type="SUPFAM" id="SSF52172">
    <property type="entry name" value="CheY-like"/>
    <property type="match status" value="1"/>
</dbReference>
<dbReference type="GO" id="GO:0003677">
    <property type="term" value="F:DNA binding"/>
    <property type="evidence" value="ECO:0007669"/>
    <property type="project" value="InterPro"/>
</dbReference>
<evidence type="ECO:0000313" key="5">
    <source>
        <dbReference type="Proteomes" id="UP000199249"/>
    </source>
</evidence>
<name>A0A1H3D6J5_9BACT</name>
<dbReference type="InterPro" id="IPR051271">
    <property type="entry name" value="2C-system_Tx_regulators"/>
</dbReference>
<dbReference type="Gene3D" id="3.40.50.2300">
    <property type="match status" value="1"/>
</dbReference>
<dbReference type="EMBL" id="FNOV01000002">
    <property type="protein sequence ID" value="SDX61758.1"/>
    <property type="molecule type" value="Genomic_DNA"/>
</dbReference>
<feature type="domain" description="HTH LytTR-type" evidence="3">
    <location>
        <begin position="144"/>
        <end position="215"/>
    </location>
</feature>
<evidence type="ECO:0000256" key="1">
    <source>
        <dbReference type="PROSITE-ProRule" id="PRU00169"/>
    </source>
</evidence>
<organism evidence="4 5">
    <name type="scientific">Hymenobacter psychrophilus</name>
    <dbReference type="NCBI Taxonomy" id="651662"/>
    <lineage>
        <taxon>Bacteria</taxon>
        <taxon>Pseudomonadati</taxon>
        <taxon>Bacteroidota</taxon>
        <taxon>Cytophagia</taxon>
        <taxon>Cytophagales</taxon>
        <taxon>Hymenobacteraceae</taxon>
        <taxon>Hymenobacter</taxon>
    </lineage>
</organism>
<feature type="domain" description="Response regulatory" evidence="2">
    <location>
        <begin position="7"/>
        <end position="118"/>
    </location>
</feature>
<dbReference type="RefSeq" id="WP_092738030.1">
    <property type="nucleotide sequence ID" value="NZ_FNOV01000002.1"/>
</dbReference>
<keyword evidence="5" id="KW-1185">Reference proteome</keyword>
<dbReference type="InterPro" id="IPR001789">
    <property type="entry name" value="Sig_transdc_resp-reg_receiver"/>
</dbReference>
<dbReference type="PROSITE" id="PS50930">
    <property type="entry name" value="HTH_LYTTR"/>
    <property type="match status" value="1"/>
</dbReference>
<dbReference type="SMART" id="SM00448">
    <property type="entry name" value="REC"/>
    <property type="match status" value="1"/>
</dbReference>
<keyword evidence="1" id="KW-0597">Phosphoprotein</keyword>
<dbReference type="Pfam" id="PF00072">
    <property type="entry name" value="Response_reg"/>
    <property type="match status" value="1"/>
</dbReference>
<feature type="modified residue" description="4-aspartylphosphate" evidence="1">
    <location>
        <position position="58"/>
    </location>
</feature>
<dbReference type="GO" id="GO:0000156">
    <property type="term" value="F:phosphorelay response regulator activity"/>
    <property type="evidence" value="ECO:0007669"/>
    <property type="project" value="TreeGrafter"/>
</dbReference>
<dbReference type="PANTHER" id="PTHR45526:SF1">
    <property type="entry name" value="TRANSCRIPTIONAL REGULATORY PROTEIN DCUR-RELATED"/>
    <property type="match status" value="1"/>
</dbReference>
<evidence type="ECO:0000259" key="3">
    <source>
        <dbReference type="PROSITE" id="PS50930"/>
    </source>
</evidence>
<evidence type="ECO:0000259" key="2">
    <source>
        <dbReference type="PROSITE" id="PS50110"/>
    </source>
</evidence>